<dbReference type="Proteomes" id="UP000095283">
    <property type="component" value="Unplaced"/>
</dbReference>
<proteinExistence type="predicted"/>
<dbReference type="PANTHER" id="PTHR11195:SF13">
    <property type="entry name" value="INVERTEBRATE-TYPE LYSOZYME 2-RELATED"/>
    <property type="match status" value="1"/>
</dbReference>
<sequence>MITKLFFVLVISSIATADNCLHCICLKETGCKPVGCHKDVGSQSCGYYQIKLPYYKDCGTPGRKSGEDITTAWHRCADDYNCATQCVKAYINRYKSHCAITGENTCQTMSRIHNGGPNGCKNPNTLGYWQAVKKCCGCS</sequence>
<dbReference type="InterPro" id="IPR023346">
    <property type="entry name" value="Lysozyme-like_dom_sf"/>
</dbReference>
<evidence type="ECO:0000256" key="11">
    <source>
        <dbReference type="PIRSR" id="PIRSR608597-3"/>
    </source>
</evidence>
<evidence type="ECO:0000313" key="13">
    <source>
        <dbReference type="Proteomes" id="UP000095283"/>
    </source>
</evidence>
<feature type="disulfide bond" evidence="11">
    <location>
        <begin position="76"/>
        <end position="82"/>
    </location>
</feature>
<dbReference type="InterPro" id="IPR008597">
    <property type="entry name" value="Invert_lysozyme"/>
</dbReference>
<dbReference type="AlphaFoldDB" id="A0A1I7XRE8"/>
<evidence type="ECO:0000256" key="3">
    <source>
        <dbReference type="ARBA" id="ARBA00022529"/>
    </source>
</evidence>
<feature type="disulfide bond" evidence="11">
    <location>
        <begin position="58"/>
        <end position="86"/>
    </location>
</feature>
<keyword evidence="13" id="KW-1185">Reference proteome</keyword>
<dbReference type="PANTHER" id="PTHR11195">
    <property type="entry name" value="DESTABILASE-RELATED"/>
    <property type="match status" value="1"/>
</dbReference>
<dbReference type="EC" id="3.2.1.17" evidence="2"/>
<feature type="disulfide bond" evidence="11">
    <location>
        <begin position="23"/>
        <end position="138"/>
    </location>
</feature>
<dbReference type="CDD" id="cd16890">
    <property type="entry name" value="lyz_i"/>
    <property type="match status" value="1"/>
</dbReference>
<keyword evidence="7 11" id="KW-1015">Disulfide bond</keyword>
<evidence type="ECO:0000256" key="6">
    <source>
        <dbReference type="ARBA" id="ARBA00023022"/>
    </source>
</evidence>
<feature type="disulfide bond" evidence="11">
    <location>
        <begin position="36"/>
        <end position="45"/>
    </location>
</feature>
<evidence type="ECO:0000256" key="1">
    <source>
        <dbReference type="ARBA" id="ARBA00000632"/>
    </source>
</evidence>
<feature type="active site" description="Nucleophile" evidence="10">
    <location>
        <position position="39"/>
    </location>
</feature>
<dbReference type="Pfam" id="PF05497">
    <property type="entry name" value="Destabilase"/>
    <property type="match status" value="1"/>
</dbReference>
<reference evidence="14" key="1">
    <citation type="submission" date="2016-11" db="UniProtKB">
        <authorList>
            <consortium name="WormBaseParasite"/>
        </authorList>
    </citation>
    <scope>IDENTIFICATION</scope>
</reference>
<feature type="chain" id="PRO_5009311384" description="lysozyme" evidence="12">
    <location>
        <begin position="18"/>
        <end position="139"/>
    </location>
</feature>
<keyword evidence="4" id="KW-0081">Bacteriolytic enzyme</keyword>
<name>A0A1I7XRE8_HETBA</name>
<keyword evidence="3" id="KW-0929">Antimicrobial</keyword>
<keyword evidence="8" id="KW-0326">Glycosidase</keyword>
<dbReference type="PROSITE" id="PS51909">
    <property type="entry name" value="LYSOZYME_I"/>
    <property type="match status" value="1"/>
</dbReference>
<dbReference type="GO" id="GO:0050830">
    <property type="term" value="P:defense response to Gram-positive bacterium"/>
    <property type="evidence" value="ECO:0007669"/>
    <property type="project" value="TreeGrafter"/>
</dbReference>
<organism evidence="13 14">
    <name type="scientific">Heterorhabditis bacteriophora</name>
    <name type="common">Entomopathogenic nematode worm</name>
    <dbReference type="NCBI Taxonomy" id="37862"/>
    <lineage>
        <taxon>Eukaryota</taxon>
        <taxon>Metazoa</taxon>
        <taxon>Ecdysozoa</taxon>
        <taxon>Nematoda</taxon>
        <taxon>Chromadorea</taxon>
        <taxon>Rhabditida</taxon>
        <taxon>Rhabditina</taxon>
        <taxon>Rhabditomorpha</taxon>
        <taxon>Strongyloidea</taxon>
        <taxon>Heterorhabditidae</taxon>
        <taxon>Heterorhabditis</taxon>
    </lineage>
</organism>
<evidence type="ECO:0000256" key="7">
    <source>
        <dbReference type="ARBA" id="ARBA00023157"/>
    </source>
</evidence>
<evidence type="ECO:0000256" key="12">
    <source>
        <dbReference type="SAM" id="SignalP"/>
    </source>
</evidence>
<dbReference type="WBParaSite" id="Hba_19909">
    <property type="protein sequence ID" value="Hba_19909"/>
    <property type="gene ID" value="Hba_19909"/>
</dbReference>
<keyword evidence="5" id="KW-0378">Hydrolase</keyword>
<dbReference type="FunFam" id="1.10.530.10:FF:000023">
    <property type="entry name" value="Invertebrate-type lysozyme"/>
    <property type="match status" value="1"/>
</dbReference>
<evidence type="ECO:0000256" key="5">
    <source>
        <dbReference type="ARBA" id="ARBA00022801"/>
    </source>
</evidence>
<dbReference type="GO" id="GO:0003796">
    <property type="term" value="F:lysozyme activity"/>
    <property type="evidence" value="ECO:0007669"/>
    <property type="project" value="UniProtKB-EC"/>
</dbReference>
<protein>
    <recommendedName>
        <fullName evidence="2">lysozyme</fullName>
        <ecNumber evidence="2">3.2.1.17</ecNumber>
    </recommendedName>
    <alternativeName>
        <fullName evidence="9">1,4-beta-N-acetylmuramidase</fullName>
    </alternativeName>
</protein>
<keyword evidence="6" id="KW-0044">Antibiotic</keyword>
<dbReference type="GO" id="GO:0031640">
    <property type="term" value="P:killing of cells of another organism"/>
    <property type="evidence" value="ECO:0007669"/>
    <property type="project" value="UniProtKB-KW"/>
</dbReference>
<feature type="active site" description="Proton donor" evidence="10">
    <location>
        <position position="28"/>
    </location>
</feature>
<feature type="signal peptide" evidence="12">
    <location>
        <begin position="1"/>
        <end position="17"/>
    </location>
</feature>
<dbReference type="SUPFAM" id="SSF53955">
    <property type="entry name" value="Lysozyme-like"/>
    <property type="match status" value="1"/>
</dbReference>
<keyword evidence="12" id="KW-0732">Signal</keyword>
<comment type="catalytic activity">
    <reaction evidence="1">
        <text>Hydrolysis of (1-&gt;4)-beta-linkages between N-acetylmuramic acid and N-acetyl-D-glucosamine residues in a peptidoglycan and between N-acetyl-D-glucosamine residues in chitodextrins.</text>
        <dbReference type="EC" id="3.2.1.17"/>
    </reaction>
</comment>
<dbReference type="Gene3D" id="1.10.530.10">
    <property type="match status" value="1"/>
</dbReference>
<feature type="disulfide bond" evidence="11">
    <location>
        <begin position="20"/>
        <end position="106"/>
    </location>
</feature>
<accession>A0A1I7XRE8</accession>
<feature type="disulfide bond" evidence="11">
    <location>
        <begin position="25"/>
        <end position="31"/>
    </location>
</feature>
<evidence type="ECO:0000313" key="14">
    <source>
        <dbReference type="WBParaSite" id="Hba_19909"/>
    </source>
</evidence>
<evidence type="ECO:0000256" key="10">
    <source>
        <dbReference type="PIRSR" id="PIRSR608597-1"/>
    </source>
</evidence>
<evidence type="ECO:0000256" key="9">
    <source>
        <dbReference type="ARBA" id="ARBA00031262"/>
    </source>
</evidence>
<evidence type="ECO:0000256" key="2">
    <source>
        <dbReference type="ARBA" id="ARBA00012732"/>
    </source>
</evidence>
<evidence type="ECO:0000256" key="4">
    <source>
        <dbReference type="ARBA" id="ARBA00022638"/>
    </source>
</evidence>
<evidence type="ECO:0000256" key="8">
    <source>
        <dbReference type="ARBA" id="ARBA00023295"/>
    </source>
</evidence>